<evidence type="ECO:0000313" key="3">
    <source>
        <dbReference type="EMBL" id="MBJ6725739.1"/>
    </source>
</evidence>
<dbReference type="Gene3D" id="2.30.30.40">
    <property type="entry name" value="SH3 Domains"/>
    <property type="match status" value="1"/>
</dbReference>
<reference evidence="3" key="1">
    <citation type="submission" date="2020-12" db="EMBL/GenBank/DDBJ databases">
        <title>Geomonas sp. Red875, isolated from river sediment.</title>
        <authorList>
            <person name="Xu Z."/>
            <person name="Zhang Z."/>
            <person name="Masuda Y."/>
            <person name="Itoh H."/>
            <person name="Senoo K."/>
        </authorList>
    </citation>
    <scope>NUCLEOTIDE SEQUENCE</scope>
    <source>
        <strain evidence="3">Red875</strain>
    </source>
</reference>
<dbReference type="EMBL" id="JAEMHM010000010">
    <property type="protein sequence ID" value="MBJ6725739.1"/>
    <property type="molecule type" value="Genomic_DNA"/>
</dbReference>
<dbReference type="PROSITE" id="PS50851">
    <property type="entry name" value="CHEW"/>
    <property type="match status" value="1"/>
</dbReference>
<organism evidence="3 4">
    <name type="scientific">Geomesophilobacter sediminis</name>
    <dbReference type="NCBI Taxonomy" id="2798584"/>
    <lineage>
        <taxon>Bacteria</taxon>
        <taxon>Pseudomonadati</taxon>
        <taxon>Thermodesulfobacteriota</taxon>
        <taxon>Desulfuromonadia</taxon>
        <taxon>Geobacterales</taxon>
        <taxon>Geobacteraceae</taxon>
        <taxon>Geomesophilobacter</taxon>
    </lineage>
</organism>
<comment type="caution">
    <text evidence="3">The sequence shown here is derived from an EMBL/GenBank/DDBJ whole genome shotgun (WGS) entry which is preliminary data.</text>
</comment>
<evidence type="ECO:0000256" key="1">
    <source>
        <dbReference type="SAM" id="MobiDB-lite"/>
    </source>
</evidence>
<gene>
    <name evidence="3" type="ORF">JFN93_13545</name>
</gene>
<evidence type="ECO:0000313" key="4">
    <source>
        <dbReference type="Proteomes" id="UP000636888"/>
    </source>
</evidence>
<accession>A0A8J7JGC8</accession>
<protein>
    <submittedName>
        <fullName evidence="3">Chemotaxis protein CheW</fullName>
    </submittedName>
</protein>
<dbReference type="Gene3D" id="2.40.50.180">
    <property type="entry name" value="CheA-289, Domain 4"/>
    <property type="match status" value="1"/>
</dbReference>
<dbReference type="GO" id="GO:0005829">
    <property type="term" value="C:cytosol"/>
    <property type="evidence" value="ECO:0007669"/>
    <property type="project" value="TreeGrafter"/>
</dbReference>
<name>A0A8J7JGC8_9BACT</name>
<feature type="domain" description="CheW-like" evidence="2">
    <location>
        <begin position="1"/>
        <end position="140"/>
    </location>
</feature>
<evidence type="ECO:0000259" key="2">
    <source>
        <dbReference type="PROSITE" id="PS50851"/>
    </source>
</evidence>
<dbReference type="RefSeq" id="WP_199384629.1">
    <property type="nucleotide sequence ID" value="NZ_JAEMHM010000010.1"/>
</dbReference>
<dbReference type="GO" id="GO:0007165">
    <property type="term" value="P:signal transduction"/>
    <property type="evidence" value="ECO:0007669"/>
    <property type="project" value="InterPro"/>
</dbReference>
<dbReference type="InterPro" id="IPR036061">
    <property type="entry name" value="CheW-like_dom_sf"/>
</dbReference>
<dbReference type="PANTHER" id="PTHR22617">
    <property type="entry name" value="CHEMOTAXIS SENSOR HISTIDINE KINASE-RELATED"/>
    <property type="match status" value="1"/>
</dbReference>
<dbReference type="Pfam" id="PF01584">
    <property type="entry name" value="CheW"/>
    <property type="match status" value="1"/>
</dbReference>
<dbReference type="AlphaFoldDB" id="A0A8J7JGC8"/>
<feature type="region of interest" description="Disordered" evidence="1">
    <location>
        <begin position="224"/>
        <end position="244"/>
    </location>
</feature>
<feature type="compositionally biased region" description="Low complexity" evidence="1">
    <location>
        <begin position="278"/>
        <end position="294"/>
    </location>
</feature>
<keyword evidence="4" id="KW-1185">Reference proteome</keyword>
<proteinExistence type="predicted"/>
<dbReference type="Proteomes" id="UP000636888">
    <property type="component" value="Unassembled WGS sequence"/>
</dbReference>
<dbReference type="InterPro" id="IPR002545">
    <property type="entry name" value="CheW-lke_dom"/>
</dbReference>
<dbReference type="PANTHER" id="PTHR22617:SF23">
    <property type="entry name" value="CHEMOTAXIS PROTEIN CHEW"/>
    <property type="match status" value="1"/>
</dbReference>
<dbReference type="SUPFAM" id="SSF50341">
    <property type="entry name" value="CheW-like"/>
    <property type="match status" value="1"/>
</dbReference>
<sequence length="385" mass="40466">MSCVIAGQPFAARLSLVLQVLIRPNLIELESPPEGVVGLTTWRGQVIPVLKTAQKLLVPAPARQEARLVLVVKQGSDVAGIAVDEVRGLFRVGGVPLRPPSLEEGVAVNLTGLGGLVTPVGGQQSLWELNLDALCTFTTPFATAYEAMRVSETAEAPEPQNDLFVTFEVENVEYALRLASLRRLISISRISNGSDPAGERIETITDGPGAIPLLDLRALSSAFPSHQPMDDPLPADVAEGDAASGGAGNLPGLVGAVWSQLRKSARELLHPHAHDTNAAGPGAVPEGAPGGAEAEPQEQDAGRIGTVLVLEKELKVVGIAVERLTGLIRGANGGPGMRKNGVLLVKSSQSGKPIRMLDDSCLIDRELPVTRTGKGPYADGREERH</sequence>
<dbReference type="GO" id="GO:0006935">
    <property type="term" value="P:chemotaxis"/>
    <property type="evidence" value="ECO:0007669"/>
    <property type="project" value="InterPro"/>
</dbReference>
<feature type="region of interest" description="Disordered" evidence="1">
    <location>
        <begin position="273"/>
        <end position="300"/>
    </location>
</feature>
<dbReference type="InterPro" id="IPR039315">
    <property type="entry name" value="CheW"/>
</dbReference>